<feature type="region of interest" description="Disordered" evidence="1">
    <location>
        <begin position="15"/>
        <end position="42"/>
    </location>
</feature>
<dbReference type="InterPro" id="IPR050592">
    <property type="entry name" value="GDSL_lipolytic_enzyme"/>
</dbReference>
<dbReference type="PANTHER" id="PTHR45642">
    <property type="entry name" value="GDSL ESTERASE/LIPASE EXL3"/>
    <property type="match status" value="1"/>
</dbReference>
<dbReference type="AlphaFoldDB" id="A0ABD1Y179"/>
<evidence type="ECO:0000313" key="2">
    <source>
        <dbReference type="EMBL" id="KAL2620511.1"/>
    </source>
</evidence>
<name>A0ABD1Y179_9MARC</name>
<gene>
    <name evidence="2" type="ORF">R1flu_000716</name>
</gene>
<organism evidence="2 3">
    <name type="scientific">Riccia fluitans</name>
    <dbReference type="NCBI Taxonomy" id="41844"/>
    <lineage>
        <taxon>Eukaryota</taxon>
        <taxon>Viridiplantae</taxon>
        <taxon>Streptophyta</taxon>
        <taxon>Embryophyta</taxon>
        <taxon>Marchantiophyta</taxon>
        <taxon>Marchantiopsida</taxon>
        <taxon>Marchantiidae</taxon>
        <taxon>Marchantiales</taxon>
        <taxon>Ricciaceae</taxon>
        <taxon>Riccia</taxon>
    </lineage>
</organism>
<dbReference type="Proteomes" id="UP001605036">
    <property type="component" value="Unassembled WGS sequence"/>
</dbReference>
<dbReference type="PANTHER" id="PTHR45642:SF35">
    <property type="entry name" value="GDSL ESTERASE_LIPASE APG"/>
    <property type="match status" value="1"/>
</dbReference>
<evidence type="ECO:0000256" key="1">
    <source>
        <dbReference type="SAM" id="MobiDB-lite"/>
    </source>
</evidence>
<sequence>MISYLQFASTIFGDGTDDDFPRTQPRLGGSNGTRGVSRRLGGWDELEEDRAKARSERWPMESTQSFPALVCIGASQPDVGFNNNVQSSVARAKLLPYGQDFINGNRRGPTGHFSNGKILPDLLVSAVMSISYSSIGLGLGIAKASGNLLPSRPFFSCCNWV</sequence>
<reference evidence="2 3" key="1">
    <citation type="submission" date="2024-09" db="EMBL/GenBank/DDBJ databases">
        <title>Chromosome-scale assembly of Riccia fluitans.</title>
        <authorList>
            <person name="Paukszto L."/>
            <person name="Sawicki J."/>
            <person name="Karawczyk K."/>
            <person name="Piernik-Szablinska J."/>
            <person name="Szczecinska M."/>
            <person name="Mazdziarz M."/>
        </authorList>
    </citation>
    <scope>NUCLEOTIDE SEQUENCE [LARGE SCALE GENOMIC DNA]</scope>
    <source>
        <strain evidence="2">Rf_01</strain>
        <tissue evidence="2">Aerial parts of the thallus</tissue>
    </source>
</reference>
<protein>
    <submittedName>
        <fullName evidence="2">Uncharacterized protein</fullName>
    </submittedName>
</protein>
<keyword evidence="3" id="KW-1185">Reference proteome</keyword>
<evidence type="ECO:0000313" key="3">
    <source>
        <dbReference type="Proteomes" id="UP001605036"/>
    </source>
</evidence>
<comment type="caution">
    <text evidence="2">The sequence shown here is derived from an EMBL/GenBank/DDBJ whole genome shotgun (WGS) entry which is preliminary data.</text>
</comment>
<dbReference type="EMBL" id="JBHFFA010000006">
    <property type="protein sequence ID" value="KAL2620511.1"/>
    <property type="molecule type" value="Genomic_DNA"/>
</dbReference>
<proteinExistence type="predicted"/>
<accession>A0ABD1Y179</accession>